<organism evidence="3 4">
    <name type="scientific">Wallemia hederae</name>
    <dbReference type="NCBI Taxonomy" id="1540922"/>
    <lineage>
        <taxon>Eukaryota</taxon>
        <taxon>Fungi</taxon>
        <taxon>Dikarya</taxon>
        <taxon>Basidiomycota</taxon>
        <taxon>Wallemiomycotina</taxon>
        <taxon>Wallemiomycetes</taxon>
        <taxon>Wallemiales</taxon>
        <taxon>Wallemiaceae</taxon>
        <taxon>Wallemia</taxon>
    </lineage>
</organism>
<dbReference type="EMBL" id="SPNW01000013">
    <property type="protein sequence ID" value="TIA91277.1"/>
    <property type="molecule type" value="Genomic_DNA"/>
</dbReference>
<name>A0A4T0FR90_9BASI</name>
<dbReference type="GO" id="GO:0043399">
    <property type="term" value="F:tRNA adenosine(64)-2'-O-ribosylphosphate transferase activity"/>
    <property type="evidence" value="ECO:0007669"/>
    <property type="project" value="InterPro"/>
</dbReference>
<dbReference type="GO" id="GO:0005737">
    <property type="term" value="C:cytoplasm"/>
    <property type="evidence" value="ECO:0007669"/>
    <property type="project" value="TreeGrafter"/>
</dbReference>
<sequence length="377" mass="42121">MRSMPSYRPDIYAYFKSTDGHTNAWSFSLRRPNLHLVNHIMQNNGLLIVDSTRRGKRYPDALSKTIPIWCAVVSSALLNTTPEALFYTPPHAITDSEKQAIRDQLGIWKQWLCDSALDLHHKLDKPLRPIFINPDTRYYPDFSDTASLDFYPVVCISASRYVPDEIERHTWGEYVQGSGDDHELWSRGLSAEVFWSHHEELLQCSSDMLDICVDELVSESASLSTKDIGGINEAFIGGVVYPCADETHLATDAAYIALQPDAPIKKKNTMYVKVPKSSKQAQKEFLNQLPNIITFIKQRIDKGDCVAVSDPNGGTDLASVVCVAAATLFFDDNGVRVDRNTNSDDQYATAVAAQCVPTVEPIACIVEETERLLDVTK</sequence>
<evidence type="ECO:0000259" key="1">
    <source>
        <dbReference type="Pfam" id="PF04179"/>
    </source>
</evidence>
<accession>A0A4T0FR90</accession>
<evidence type="ECO:0000313" key="4">
    <source>
        <dbReference type="Proteomes" id="UP000310189"/>
    </source>
</evidence>
<evidence type="ECO:0008006" key="5">
    <source>
        <dbReference type="Google" id="ProtNLM"/>
    </source>
</evidence>
<gene>
    <name evidence="3" type="ORF">E3P99_01152</name>
</gene>
<comment type="caution">
    <text evidence="3">The sequence shown here is derived from an EMBL/GenBank/DDBJ whole genome shotgun (WGS) entry which is preliminary data.</text>
</comment>
<dbReference type="InterPro" id="IPR033421">
    <property type="entry name" value="Rit1_DUSP-like"/>
</dbReference>
<proteinExistence type="predicted"/>
<protein>
    <recommendedName>
        <fullName evidence="5">Rit1 N-terminal domain-containing protein</fullName>
    </recommendedName>
</protein>
<evidence type="ECO:0000313" key="3">
    <source>
        <dbReference type="EMBL" id="TIA91277.1"/>
    </source>
</evidence>
<dbReference type="OrthoDB" id="45256at2759"/>
<feature type="domain" description="Rit1 DUSP-like" evidence="1">
    <location>
        <begin position="269"/>
        <end position="340"/>
    </location>
</feature>
<keyword evidence="4" id="KW-1185">Reference proteome</keyword>
<evidence type="ECO:0000259" key="2">
    <source>
        <dbReference type="Pfam" id="PF17184"/>
    </source>
</evidence>
<dbReference type="GO" id="GO:0019988">
    <property type="term" value="P:charged-tRNA amino acid modification"/>
    <property type="evidence" value="ECO:0007669"/>
    <property type="project" value="InterPro"/>
</dbReference>
<dbReference type="Pfam" id="PF17184">
    <property type="entry name" value="Rit1_C"/>
    <property type="match status" value="1"/>
</dbReference>
<dbReference type="PANTHER" id="PTHR31811">
    <property type="entry name" value="TRNA A64-2'-O-RIBOSYLPHOSPHATE TRANSFERASE"/>
    <property type="match status" value="1"/>
</dbReference>
<dbReference type="Proteomes" id="UP000310189">
    <property type="component" value="Unassembled WGS sequence"/>
</dbReference>
<dbReference type="Pfam" id="PF04179">
    <property type="entry name" value="Init_tRNA_PT"/>
    <property type="match status" value="1"/>
</dbReference>
<dbReference type="InterPro" id="IPR033449">
    <property type="entry name" value="Rit1_N"/>
</dbReference>
<dbReference type="InterPro" id="IPR007306">
    <property type="entry name" value="Rit1"/>
</dbReference>
<dbReference type="PANTHER" id="PTHR31811:SF0">
    <property type="entry name" value="TRNA A64-2'-O-RIBOSYLPHOSPHATE TRANSFERASE"/>
    <property type="match status" value="1"/>
</dbReference>
<feature type="domain" description="Rit1 N-terminal" evidence="2">
    <location>
        <begin position="11"/>
        <end position="217"/>
    </location>
</feature>
<dbReference type="AlphaFoldDB" id="A0A4T0FR90"/>
<reference evidence="3 4" key="1">
    <citation type="submission" date="2019-03" db="EMBL/GenBank/DDBJ databases">
        <title>Sequencing 23 genomes of Wallemia ichthyophaga.</title>
        <authorList>
            <person name="Gostincar C."/>
        </authorList>
    </citation>
    <scope>NUCLEOTIDE SEQUENCE [LARGE SCALE GENOMIC DNA]</scope>
    <source>
        <strain evidence="3 4">EXF-5753</strain>
    </source>
</reference>